<keyword evidence="3" id="KW-1185">Reference proteome</keyword>
<feature type="region of interest" description="Disordered" evidence="1">
    <location>
        <begin position="167"/>
        <end position="189"/>
    </location>
</feature>
<protein>
    <submittedName>
        <fullName evidence="2">Uncharacterized protein</fullName>
    </submittedName>
</protein>
<evidence type="ECO:0000313" key="3">
    <source>
        <dbReference type="Proteomes" id="UP000324585"/>
    </source>
</evidence>
<dbReference type="AlphaFoldDB" id="A0A5J4ZB84"/>
<evidence type="ECO:0000256" key="1">
    <source>
        <dbReference type="SAM" id="MobiDB-lite"/>
    </source>
</evidence>
<dbReference type="EMBL" id="VRMN01000001">
    <property type="protein sequence ID" value="KAA8499917.1"/>
    <property type="molecule type" value="Genomic_DNA"/>
</dbReference>
<dbReference type="Proteomes" id="UP000324585">
    <property type="component" value="Unassembled WGS sequence"/>
</dbReference>
<organism evidence="2 3">
    <name type="scientific">Porphyridium purpureum</name>
    <name type="common">Red alga</name>
    <name type="synonym">Porphyridium cruentum</name>
    <dbReference type="NCBI Taxonomy" id="35688"/>
    <lineage>
        <taxon>Eukaryota</taxon>
        <taxon>Rhodophyta</taxon>
        <taxon>Bangiophyceae</taxon>
        <taxon>Porphyridiales</taxon>
        <taxon>Porphyridiaceae</taxon>
        <taxon>Porphyridium</taxon>
    </lineage>
</organism>
<gene>
    <name evidence="2" type="ORF">FVE85_7502</name>
</gene>
<proteinExistence type="predicted"/>
<evidence type="ECO:0000313" key="2">
    <source>
        <dbReference type="EMBL" id="KAA8499917.1"/>
    </source>
</evidence>
<comment type="caution">
    <text evidence="2">The sequence shown here is derived from an EMBL/GenBank/DDBJ whole genome shotgun (WGS) entry which is preliminary data.</text>
</comment>
<name>A0A5J4ZB84_PORPP</name>
<sequence>MERRELHAMLTFVLESGAVWVGWGRCTATTSTRAERILGRSARGRRRALAPPAQMLRMRQEQGDLDEMDALLSASSSSKSSSPSPANRALMRYRRKSARIKKKISQTKGIVDFGLVSDVLEDNAGARSDLILEDVAKELDSYLDAVRAEIQRAKVMLDLSSQDIEQRSEVVQDPGTSDASGEALPPDPASSIRELNILEGMMRADQELVRAHLESARVTVQSLERKSVRKDAAVQDVLGQIAADEEDDFDFLSSLS</sequence>
<accession>A0A5J4ZB84</accession>
<reference evidence="3" key="1">
    <citation type="journal article" date="2019" name="Nat. Commun.">
        <title>Expansion of phycobilisome linker gene families in mesophilic red algae.</title>
        <authorList>
            <person name="Lee J."/>
            <person name="Kim D."/>
            <person name="Bhattacharya D."/>
            <person name="Yoon H.S."/>
        </authorList>
    </citation>
    <scope>NUCLEOTIDE SEQUENCE [LARGE SCALE GENOMIC DNA]</scope>
    <source>
        <strain evidence="3">CCMP 1328</strain>
    </source>
</reference>